<keyword evidence="2" id="KW-1185">Reference proteome</keyword>
<accession>A0ABS5YQ16</accession>
<dbReference type="Proteomes" id="UP001519654">
    <property type="component" value="Unassembled WGS sequence"/>
</dbReference>
<protein>
    <submittedName>
        <fullName evidence="1">Uncharacterized protein</fullName>
    </submittedName>
</protein>
<proteinExistence type="predicted"/>
<reference evidence="1 2" key="1">
    <citation type="submission" date="2021-06" db="EMBL/GenBank/DDBJ databases">
        <title>Actinoplanes lichenicola sp. nov., and Actinoplanes ovalisporus sp. nov., isolated from lichen in Thailand.</title>
        <authorList>
            <person name="Saeng-In P."/>
            <person name="Kanchanasin P."/>
            <person name="Yuki M."/>
            <person name="Kudo T."/>
            <person name="Ohkuma M."/>
            <person name="Phongsopitanun W."/>
            <person name="Tanasupawat S."/>
        </authorList>
    </citation>
    <scope>NUCLEOTIDE SEQUENCE [LARGE SCALE GENOMIC DNA]</scope>
    <source>
        <strain evidence="1 2">NBRC 110975</strain>
    </source>
</reference>
<dbReference type="RefSeq" id="WP_215788715.1">
    <property type="nucleotide sequence ID" value="NZ_JAHKKG010000005.1"/>
</dbReference>
<evidence type="ECO:0000313" key="2">
    <source>
        <dbReference type="Proteomes" id="UP001519654"/>
    </source>
</evidence>
<evidence type="ECO:0000313" key="1">
    <source>
        <dbReference type="EMBL" id="MBU2665525.1"/>
    </source>
</evidence>
<comment type="caution">
    <text evidence="1">The sequence shown here is derived from an EMBL/GenBank/DDBJ whole genome shotgun (WGS) entry which is preliminary data.</text>
</comment>
<dbReference type="EMBL" id="JAHKKG010000005">
    <property type="protein sequence ID" value="MBU2665525.1"/>
    <property type="molecule type" value="Genomic_DNA"/>
</dbReference>
<organism evidence="1 2">
    <name type="scientific">Paractinoplanes bogorensis</name>
    <dbReference type="NCBI Taxonomy" id="1610840"/>
    <lineage>
        <taxon>Bacteria</taxon>
        <taxon>Bacillati</taxon>
        <taxon>Actinomycetota</taxon>
        <taxon>Actinomycetes</taxon>
        <taxon>Micromonosporales</taxon>
        <taxon>Micromonosporaceae</taxon>
        <taxon>Paractinoplanes</taxon>
    </lineage>
</organism>
<name>A0ABS5YQ16_9ACTN</name>
<sequence length="54" mass="6002">MDEYDDTTFNARQAVMVIAELGKLPATEPLIALTELLLPAPGRPHHRRLIFSGD</sequence>
<gene>
    <name evidence="1" type="ORF">KOI35_18615</name>
</gene>